<gene>
    <name evidence="2" type="ORF">JVT61DRAFT_11595</name>
</gene>
<dbReference type="InterPro" id="IPR002716">
    <property type="entry name" value="PIN_dom"/>
</dbReference>
<dbReference type="EMBL" id="JAGFBS010000005">
    <property type="protein sequence ID" value="KAG6379155.1"/>
    <property type="molecule type" value="Genomic_DNA"/>
</dbReference>
<reference evidence="2" key="1">
    <citation type="submission" date="2021-03" db="EMBL/GenBank/DDBJ databases">
        <title>Evolutionary innovations through gain and loss of genes in the ectomycorrhizal Boletales.</title>
        <authorList>
            <person name="Wu G."/>
            <person name="Miyauchi S."/>
            <person name="Morin E."/>
            <person name="Yang Z.-L."/>
            <person name="Xu J."/>
            <person name="Martin F.M."/>
        </authorList>
    </citation>
    <scope>NUCLEOTIDE SEQUENCE</scope>
    <source>
        <strain evidence="2">BR01</strain>
    </source>
</reference>
<accession>A0A8I2YVY3</accession>
<organism evidence="2 3">
    <name type="scientific">Boletus reticuloceps</name>
    <dbReference type="NCBI Taxonomy" id="495285"/>
    <lineage>
        <taxon>Eukaryota</taxon>
        <taxon>Fungi</taxon>
        <taxon>Dikarya</taxon>
        <taxon>Basidiomycota</taxon>
        <taxon>Agaricomycotina</taxon>
        <taxon>Agaricomycetes</taxon>
        <taxon>Agaricomycetidae</taxon>
        <taxon>Boletales</taxon>
        <taxon>Boletineae</taxon>
        <taxon>Boletaceae</taxon>
        <taxon>Boletoideae</taxon>
        <taxon>Boletus</taxon>
    </lineage>
</organism>
<evidence type="ECO:0000259" key="1">
    <source>
        <dbReference type="Pfam" id="PF13638"/>
    </source>
</evidence>
<evidence type="ECO:0000313" key="2">
    <source>
        <dbReference type="EMBL" id="KAG6379155.1"/>
    </source>
</evidence>
<sequence>MDDRGNELKNETVRRCAGWLEALGDLACYHMAVAAIVTSNQLSGSALTLDAVSQANAALADNVSDAQKSKSQISVRSSSYRPAAHIDNSPTPSVGIVAVRMMQVEREKERWRAAKSKPRKYERSTISVKIMTALHSFTTSRESILPIWSLTAQSQSVSARRNSFRILLHGMLFTNIDLDDFAPTLSRFLERLEIEGAEERQWIMMAVTNDGALLEYGRPGGVLRRAGGTGTRDATSTIPFRVFTKRNVPAQPEEDPEGSGWMWTTTRRNPICNAALVFNAFARAPQPDAQIFAFAKSTLSPYLTVLLTFLTTVSKHAETLTILERFIPWEDLAVFFASTPKNMLASQGLHIPTPTGTERWVFECGYWKSGEDRRVEIEVLDTEEGDQLTDGIIQDEDADERGNELKNDTARRWIRITRTAVNLAGLVDGSRGSKERVSGKWMARWKRKGRRWTDDTMDIDVDDAEADESSEGENGEEDSEEVKALKARRCYLRSLLASAQRLPPSSSVSHSKRHPRRSTAPTLNVVPGYSILVLDTNIILSSLSIVASIIESRWTEVIPVPVIMELDGLCSNTSQLGETAQEVITYITSHIRSHVMSLKVQTVQGYYLATLSVRIEQVRIFDEVSWDQCMDDLILVVLLRTVPAVDKKGQLHF</sequence>
<feature type="domain" description="PIN" evidence="1">
    <location>
        <begin position="532"/>
        <end position="639"/>
    </location>
</feature>
<dbReference type="Pfam" id="PF13638">
    <property type="entry name" value="PIN_4"/>
    <property type="match status" value="1"/>
</dbReference>
<dbReference type="InterPro" id="IPR011990">
    <property type="entry name" value="TPR-like_helical_dom_sf"/>
</dbReference>
<proteinExistence type="predicted"/>
<comment type="caution">
    <text evidence="2">The sequence shown here is derived from an EMBL/GenBank/DDBJ whole genome shotgun (WGS) entry which is preliminary data.</text>
</comment>
<protein>
    <recommendedName>
        <fullName evidence="1">PIN domain-containing protein</fullName>
    </recommendedName>
</protein>
<name>A0A8I2YVY3_9AGAM</name>
<dbReference type="Gene3D" id="3.40.50.1010">
    <property type="entry name" value="5'-nuclease"/>
    <property type="match status" value="1"/>
</dbReference>
<dbReference type="AlphaFoldDB" id="A0A8I2YVY3"/>
<dbReference type="SUPFAM" id="SSF48452">
    <property type="entry name" value="TPR-like"/>
    <property type="match status" value="1"/>
</dbReference>
<evidence type="ECO:0000313" key="3">
    <source>
        <dbReference type="Proteomes" id="UP000683000"/>
    </source>
</evidence>
<dbReference type="Proteomes" id="UP000683000">
    <property type="component" value="Unassembled WGS sequence"/>
</dbReference>
<dbReference type="OrthoDB" id="2017974at2759"/>
<keyword evidence="3" id="KW-1185">Reference proteome</keyword>